<accession>A0A167D4K2</accession>
<dbReference type="SUPFAM" id="SSF50494">
    <property type="entry name" value="Trypsin-like serine proteases"/>
    <property type="match status" value="2"/>
</dbReference>
<dbReference type="GO" id="GO:0006915">
    <property type="term" value="P:apoptotic process"/>
    <property type="evidence" value="ECO:0007669"/>
    <property type="project" value="UniProtKB-KW"/>
</dbReference>
<dbReference type="GO" id="GO:0005634">
    <property type="term" value="C:nucleus"/>
    <property type="evidence" value="ECO:0007669"/>
    <property type="project" value="UniProtKB-SubCell"/>
</dbReference>
<feature type="region of interest" description="Disordered" evidence="10">
    <location>
        <begin position="1"/>
        <end position="51"/>
    </location>
</feature>
<evidence type="ECO:0000256" key="9">
    <source>
        <dbReference type="ARBA" id="ARBA00023242"/>
    </source>
</evidence>
<evidence type="ECO:0000256" key="1">
    <source>
        <dbReference type="ARBA" id="ARBA00002558"/>
    </source>
</evidence>
<keyword evidence="9" id="KW-0539">Nucleus</keyword>
<dbReference type="InterPro" id="IPR036034">
    <property type="entry name" value="PDZ_sf"/>
</dbReference>
<dbReference type="SUPFAM" id="SSF50156">
    <property type="entry name" value="PDZ domain-like"/>
    <property type="match status" value="3"/>
</dbReference>
<reference evidence="12 13" key="1">
    <citation type="submission" date="2016-02" db="EMBL/GenBank/DDBJ databases">
        <title>Complete genome sequence and transcriptome regulation of the pentose utilising yeast Sugiyamaella lignohabitans.</title>
        <authorList>
            <person name="Bellasio M."/>
            <person name="Peymann A."/>
            <person name="Valli M."/>
            <person name="Sipitzky M."/>
            <person name="Graf A."/>
            <person name="Sauer M."/>
            <person name="Marx H."/>
            <person name="Mattanovich D."/>
        </authorList>
    </citation>
    <scope>NUCLEOTIDE SEQUENCE [LARGE SCALE GENOMIC DNA]</scope>
    <source>
        <strain evidence="12 13">CBS 10342</strain>
    </source>
</reference>
<feature type="domain" description="PDZ" evidence="11">
    <location>
        <begin position="379"/>
        <end position="457"/>
    </location>
</feature>
<keyword evidence="8" id="KW-0720">Serine protease</keyword>
<dbReference type="GO" id="GO:0120174">
    <property type="term" value="P:stress-induced homeostatically regulated protein degradation pathway"/>
    <property type="evidence" value="ECO:0007669"/>
    <property type="project" value="EnsemblFungi"/>
</dbReference>
<dbReference type="PRINTS" id="PR00834">
    <property type="entry name" value="PROTEASES2C"/>
</dbReference>
<comment type="similarity">
    <text evidence="3">Belongs to the peptidase S1C family.</text>
</comment>
<name>A0A167D4K2_9ASCO</name>
<feature type="compositionally biased region" description="Basic residues" evidence="10">
    <location>
        <begin position="1"/>
        <end position="11"/>
    </location>
</feature>
<dbReference type="RefSeq" id="XP_018734947.1">
    <property type="nucleotide sequence ID" value="XM_018882683.1"/>
</dbReference>
<dbReference type="PANTHER" id="PTHR46366">
    <property type="entry name" value="PRO-APOPTOTIC SERINE PROTEASE NMA111"/>
    <property type="match status" value="1"/>
</dbReference>
<dbReference type="SMART" id="SM00228">
    <property type="entry name" value="PDZ"/>
    <property type="match status" value="3"/>
</dbReference>
<evidence type="ECO:0000256" key="7">
    <source>
        <dbReference type="ARBA" id="ARBA00022737"/>
    </source>
</evidence>
<dbReference type="AlphaFoldDB" id="A0A167D4K2"/>
<dbReference type="Gene3D" id="2.40.10.120">
    <property type="match status" value="2"/>
</dbReference>
<dbReference type="Proteomes" id="UP000189580">
    <property type="component" value="Chromosome a"/>
</dbReference>
<dbReference type="Pfam" id="PF13365">
    <property type="entry name" value="Trypsin_2"/>
    <property type="match status" value="1"/>
</dbReference>
<dbReference type="Gene3D" id="2.30.42.10">
    <property type="match status" value="3"/>
</dbReference>
<dbReference type="GO" id="GO:0006629">
    <property type="term" value="P:lipid metabolic process"/>
    <property type="evidence" value="ECO:0007669"/>
    <property type="project" value="EnsemblFungi"/>
</dbReference>
<dbReference type="PANTHER" id="PTHR46366:SF8">
    <property type="entry name" value="PRO-APOPTOTIC SERINE PROTEASE NMA111"/>
    <property type="match status" value="1"/>
</dbReference>
<dbReference type="GO" id="GO:0034605">
    <property type="term" value="P:cellular response to heat"/>
    <property type="evidence" value="ECO:0007669"/>
    <property type="project" value="EnsemblFungi"/>
</dbReference>
<evidence type="ECO:0000256" key="4">
    <source>
        <dbReference type="ARBA" id="ARBA00020338"/>
    </source>
</evidence>
<keyword evidence="8" id="KW-0645">Protease</keyword>
<proteinExistence type="inferred from homology"/>
<evidence type="ECO:0000256" key="2">
    <source>
        <dbReference type="ARBA" id="ARBA00004123"/>
    </source>
</evidence>
<gene>
    <name evidence="12" type="primary">NMA111</name>
    <name evidence="12" type="ORF">AWJ20_725</name>
</gene>
<dbReference type="InterPro" id="IPR041489">
    <property type="entry name" value="PDZ_6"/>
</dbReference>
<evidence type="ECO:0000259" key="11">
    <source>
        <dbReference type="SMART" id="SM00228"/>
    </source>
</evidence>
<organism evidence="12 13">
    <name type="scientific">Sugiyamaella lignohabitans</name>
    <dbReference type="NCBI Taxonomy" id="796027"/>
    <lineage>
        <taxon>Eukaryota</taxon>
        <taxon>Fungi</taxon>
        <taxon>Dikarya</taxon>
        <taxon>Ascomycota</taxon>
        <taxon>Saccharomycotina</taxon>
        <taxon>Dipodascomycetes</taxon>
        <taxon>Dipodascales</taxon>
        <taxon>Trichomonascaceae</taxon>
        <taxon>Sugiyamaella</taxon>
    </lineage>
</organism>
<comment type="subcellular location">
    <subcellularLocation>
        <location evidence="2">Nucleus</location>
    </subcellularLocation>
</comment>
<dbReference type="InterPro" id="IPR009003">
    <property type="entry name" value="Peptidase_S1_PA"/>
</dbReference>
<dbReference type="GO" id="GO:0004252">
    <property type="term" value="F:serine-type endopeptidase activity"/>
    <property type="evidence" value="ECO:0007669"/>
    <property type="project" value="EnsemblFungi"/>
</dbReference>
<evidence type="ECO:0000256" key="10">
    <source>
        <dbReference type="SAM" id="MobiDB-lite"/>
    </source>
</evidence>
<keyword evidence="6" id="KW-0053">Apoptosis</keyword>
<comment type="function">
    <text evidence="1">Nuclear serine protease which mediates apoptosis.</text>
</comment>
<keyword evidence="13" id="KW-1185">Reference proteome</keyword>
<keyword evidence="8" id="KW-0378">Hydrolase</keyword>
<evidence type="ECO:0000256" key="5">
    <source>
        <dbReference type="ARBA" id="ARBA00021524"/>
    </source>
</evidence>
<feature type="compositionally biased region" description="Low complexity" evidence="10">
    <location>
        <begin position="28"/>
        <end position="41"/>
    </location>
</feature>
<dbReference type="EMBL" id="CP014501">
    <property type="protein sequence ID" value="ANB12470.1"/>
    <property type="molecule type" value="Genomic_DNA"/>
</dbReference>
<evidence type="ECO:0000313" key="13">
    <source>
        <dbReference type="Proteomes" id="UP000189580"/>
    </source>
</evidence>
<dbReference type="OrthoDB" id="4217619at2759"/>
<keyword evidence="7" id="KW-0677">Repeat</keyword>
<feature type="domain" description="PDZ" evidence="11">
    <location>
        <begin position="860"/>
        <end position="930"/>
    </location>
</feature>
<dbReference type="InterPro" id="IPR001478">
    <property type="entry name" value="PDZ"/>
</dbReference>
<dbReference type="GeneID" id="30037789"/>
<dbReference type="Pfam" id="PF17820">
    <property type="entry name" value="PDZ_6"/>
    <property type="match status" value="1"/>
</dbReference>
<dbReference type="KEGG" id="slb:AWJ20_725"/>
<evidence type="ECO:0000256" key="8">
    <source>
        <dbReference type="ARBA" id="ARBA00022825"/>
    </source>
</evidence>
<evidence type="ECO:0000256" key="6">
    <source>
        <dbReference type="ARBA" id="ARBA00022703"/>
    </source>
</evidence>
<protein>
    <recommendedName>
        <fullName evidence="4">Pro-apoptotic serine protease NMA111</fullName>
    </recommendedName>
    <alternativeName>
        <fullName evidence="5">Pro-apoptotic serine protease nma111</fullName>
    </alternativeName>
</protein>
<evidence type="ECO:0000313" key="12">
    <source>
        <dbReference type="EMBL" id="ANB12470.1"/>
    </source>
</evidence>
<dbReference type="InterPro" id="IPR025926">
    <property type="entry name" value="PDZ-like_dom"/>
</dbReference>
<evidence type="ECO:0000256" key="3">
    <source>
        <dbReference type="ARBA" id="ARBA00010541"/>
    </source>
</evidence>
<dbReference type="CDD" id="cd06786">
    <property type="entry name" value="cpPDZ1_ScNma111-like"/>
    <property type="match status" value="1"/>
</dbReference>
<dbReference type="CDD" id="cd06719">
    <property type="entry name" value="PDZ2-4_Nma111p-like"/>
    <property type="match status" value="2"/>
</dbReference>
<feature type="domain" description="PDZ" evidence="11">
    <location>
        <begin position="950"/>
        <end position="1031"/>
    </location>
</feature>
<sequence>MASPPLRRKSSRLSNIPIKRRTSGIADSSPESSSSSVNSVSKRLRTDPESNATIQTINGLESSSDVIVDGNSSALANDPVVSTSFDVSMDDVNNEQFSNNEESELDSEDESNNVVILDDKKLVKTEVLPPSSTTAAVTSSSTTTAMESVEWQKTTERVVKSVVSVQFASVCSFDTEGAFVSEATGFVVDAEQGIIMTNRHVVGSGPFVGYAVFDNHEECDVKPIYRDPVHDFGFLKFDPKRIKHMKVQALELRPDLARVGCEIRVVGNDAGEKLSILAGFISRLDRNAPDYGDLTYNDFNTEYIQAAASTSGGSSGSPVVNIDGNVVALQAGGSTSASTDFFLPLYRGKRALECIRAGQPVTRGTIQAQFLLKPFDECRRLGLTEEAENLARKSFPDAIGLLVAETILPEGPSDGLIREGDCLISINGEQISRFSRVDAILDESIGKEISVTVQRGGKNITSSILVGDLHAITPDRFVTVNGSIFHNISYQIARLYSIPVRGVYVADAGGSFGPERGDATGWILDELDDQPTPDLDAFIEVMKSIADGKRVSARFRHVTDLHTIRYSIVYIDRHWHKSMSLAVRNDVTGLWDYEELGKPLPAEPVLPQKAKFVDLYLENDQVSKLVRSFVKVAARVGSKIEGYYSSSMTEYGLVIDAEKGYVLVTRYTVPHDLLDIYVTVAESVIVPGKVVFMHPLQNYAIVQYDPSLVDAPIESAKLSSTPLKQGTPVVFVGHNHNLRVVSTKTRVTDISTVVIPLSPEVSPRYRGTNLDSVAVDTPLSGDCGSGVLADEDGTIRALWMSFLGDSTGNGRDRQYRLALDITLMRSVIDQLRAGERPNPRVLDVEVNAIQVVNSRIRGVGEEWIRKVEESNNERHQLFNVIRVAQSAAGSLREGDILLAINGKLVTRVLDLNAAQDADEVEVTLVRNRKEMTVTVPTIATDDLATDRVLSWCGINLHKPHHAVVQQLKKSPSDVYVVYSEPGSPANQYGISSTYFITDVNGEPTPNLDRFLEVVSKIPDNTYVKLRIVTFDNLPCACSIKTNYHYFPTSERVRNAAGKWESFSFEDGVRKLI</sequence>
<dbReference type="Pfam" id="PF12812">
    <property type="entry name" value="PDZ_1"/>
    <property type="match status" value="2"/>
</dbReference>
<dbReference type="InterPro" id="IPR001940">
    <property type="entry name" value="Peptidase_S1C"/>
</dbReference>